<dbReference type="Pfam" id="PF00372">
    <property type="entry name" value="Hemocyanin_M"/>
    <property type="match status" value="1"/>
</dbReference>
<dbReference type="PANTHER" id="PTHR11511">
    <property type="entry name" value="LARVAL STORAGE PROTEIN/PHENOLOXIDASE"/>
    <property type="match status" value="1"/>
</dbReference>
<dbReference type="SUPFAM" id="SSF48050">
    <property type="entry name" value="Hemocyanin, N-terminal domain"/>
    <property type="match status" value="1"/>
</dbReference>
<dbReference type="PRINTS" id="PR00187">
    <property type="entry name" value="HAEMOCYANIN"/>
</dbReference>
<evidence type="ECO:0000259" key="1">
    <source>
        <dbReference type="Pfam" id="PF00372"/>
    </source>
</evidence>
<feature type="domain" description="Hemocyanin C-terminal" evidence="3">
    <location>
        <begin position="441"/>
        <end position="683"/>
    </location>
</feature>
<dbReference type="Gene3D" id="1.10.1280.10">
    <property type="entry name" value="Di-copper center containing domain from catechol oxidase"/>
    <property type="match status" value="1"/>
</dbReference>
<sequence length="694" mass="80570">MYKRGQQPSTDSISSDMKVLVVFALLVASAAANWPGYMMDEPENVATSQKQHDVNCVLYKMFEPLRDRNLLEKAARFNPVEDVSMYKDGGIAVRHLMNELVQGRLLEKKQCAAVTNKRYLEEAIMLFEVLMQCKDWNCVANNGAYFRERMNEEEFIYAAYHAFKHSPLTQQVVLPAIYEVKPHHFTKTEVINKAYEAKEMKLRNILLQNNFTGTPNDIEQKVAYFREDIGVGTHHLMIHLENPFWWKDTYGYHIDRKGENFFYAYHQLLNRYEAERISNYLPPLQELKLDEPLKEGFTPQTTYKYGPPFPTRNDDIYLRDVDKVGRIHEIVFMEDRIRDAIDRGYVEDEQGRKIHIQNDKGIDILGDIIQSSMYSPNRKYYGNLTTLAYTILDHQTDPNNKYDTPPGVLAHLETLPRDPAAWKLQKRIDNIFREYIDSLPPYTKEQLEFPGIKVSEIQIQGNLETYFEEYKYDLVNAINDNSTETEFYGIYATVPRLNHKEFTYKIKVENNNGSPKKAVIRILAMPYRDGNGAIIPFDEGRWLAIEMDLFVKTLNSGANDIVRKSSEASITVPDVPTYKTLTEMTEATQNLEMYESATGIPNRLLLPKGNEEGVQFRLLVAVTDAEQDVNDESIITMNKYHHYGVRGVQPDKRPFGYPLDRRVPDERIVDEVPNIKETMVKVYNHNVFLRLPQQ</sequence>
<reference evidence="4 5" key="1">
    <citation type="submission" date="2023-03" db="EMBL/GenBank/DDBJ databases">
        <title>High-quality genome of Scylla paramamosain provides insights in environmental adaptation.</title>
        <authorList>
            <person name="Zhang L."/>
        </authorList>
    </citation>
    <scope>NUCLEOTIDE SEQUENCE [LARGE SCALE GENOMIC DNA]</scope>
    <source>
        <strain evidence="4">LZ_2023a</strain>
        <tissue evidence="4">Muscle</tissue>
    </source>
</reference>
<dbReference type="InterPro" id="IPR037020">
    <property type="entry name" value="Hemocyanin_C_sf"/>
</dbReference>
<dbReference type="PANTHER" id="PTHR11511:SF5">
    <property type="entry name" value="FAT-BODY PROTEIN 1-RELATED"/>
    <property type="match status" value="1"/>
</dbReference>
<dbReference type="SUPFAM" id="SSF48056">
    <property type="entry name" value="Di-copper centre-containing domain"/>
    <property type="match status" value="1"/>
</dbReference>
<dbReference type="InterPro" id="IPR013788">
    <property type="entry name" value="Hemocyanin/hexamerin"/>
</dbReference>
<feature type="domain" description="Hemocyanin middle" evidence="1">
    <location>
        <begin position="176"/>
        <end position="432"/>
    </location>
</feature>
<feature type="domain" description="Hemocyanin N-terminal" evidence="2">
    <location>
        <begin position="49"/>
        <end position="167"/>
    </location>
</feature>
<dbReference type="SUPFAM" id="SSF81296">
    <property type="entry name" value="E set domains"/>
    <property type="match status" value="1"/>
</dbReference>
<gene>
    <name evidence="4" type="ORF">O3P69_003807</name>
</gene>
<dbReference type="Pfam" id="PF03723">
    <property type="entry name" value="Hemocyanin_C"/>
    <property type="match status" value="1"/>
</dbReference>
<dbReference type="Pfam" id="PF03722">
    <property type="entry name" value="Hemocyanin_N"/>
    <property type="match status" value="1"/>
</dbReference>
<dbReference type="InterPro" id="IPR008922">
    <property type="entry name" value="Di-copper_centre_dom_sf"/>
</dbReference>
<name>A0AAW0UFM7_SCYPA</name>
<dbReference type="AlphaFoldDB" id="A0AAW0UFM7"/>
<dbReference type="InterPro" id="IPR005204">
    <property type="entry name" value="Hemocyanin_N"/>
</dbReference>
<dbReference type="InterPro" id="IPR005203">
    <property type="entry name" value="Hemocyanin_C"/>
</dbReference>
<accession>A0AAW0UFM7</accession>
<dbReference type="InterPro" id="IPR014756">
    <property type="entry name" value="Ig_E-set"/>
</dbReference>
<protein>
    <recommendedName>
        <fullName evidence="6">Cryptocyanin</fullName>
    </recommendedName>
</protein>
<evidence type="ECO:0000259" key="2">
    <source>
        <dbReference type="Pfam" id="PF03722"/>
    </source>
</evidence>
<dbReference type="InterPro" id="IPR036697">
    <property type="entry name" value="Hemocyanin_N_sf"/>
</dbReference>
<organism evidence="4 5">
    <name type="scientific">Scylla paramamosain</name>
    <name type="common">Mud crab</name>
    <dbReference type="NCBI Taxonomy" id="85552"/>
    <lineage>
        <taxon>Eukaryota</taxon>
        <taxon>Metazoa</taxon>
        <taxon>Ecdysozoa</taxon>
        <taxon>Arthropoda</taxon>
        <taxon>Crustacea</taxon>
        <taxon>Multicrustacea</taxon>
        <taxon>Malacostraca</taxon>
        <taxon>Eumalacostraca</taxon>
        <taxon>Eucarida</taxon>
        <taxon>Decapoda</taxon>
        <taxon>Pleocyemata</taxon>
        <taxon>Brachyura</taxon>
        <taxon>Eubrachyura</taxon>
        <taxon>Portunoidea</taxon>
        <taxon>Portunidae</taxon>
        <taxon>Portuninae</taxon>
        <taxon>Scylla</taxon>
    </lineage>
</organism>
<evidence type="ECO:0000313" key="4">
    <source>
        <dbReference type="EMBL" id="KAK8398123.1"/>
    </source>
</evidence>
<dbReference type="EMBL" id="JARAKH010000012">
    <property type="protein sequence ID" value="KAK8398123.1"/>
    <property type="molecule type" value="Genomic_DNA"/>
</dbReference>
<proteinExistence type="predicted"/>
<evidence type="ECO:0008006" key="6">
    <source>
        <dbReference type="Google" id="ProtNLM"/>
    </source>
</evidence>
<evidence type="ECO:0000259" key="3">
    <source>
        <dbReference type="Pfam" id="PF03723"/>
    </source>
</evidence>
<evidence type="ECO:0000313" key="5">
    <source>
        <dbReference type="Proteomes" id="UP001487740"/>
    </source>
</evidence>
<comment type="caution">
    <text evidence="4">The sequence shown here is derived from an EMBL/GenBank/DDBJ whole genome shotgun (WGS) entry which is preliminary data.</text>
</comment>
<dbReference type="Gene3D" id="2.60.40.1520">
    <property type="entry name" value="Hemocyanin, C-terminal domain"/>
    <property type="match status" value="1"/>
</dbReference>
<dbReference type="InterPro" id="IPR000896">
    <property type="entry name" value="Hemocyanin/hexamerin_mid_dom"/>
</dbReference>
<dbReference type="Proteomes" id="UP001487740">
    <property type="component" value="Unassembled WGS sequence"/>
</dbReference>
<dbReference type="Gene3D" id="1.20.1370.10">
    <property type="entry name" value="Hemocyanin, N-terminal domain"/>
    <property type="match status" value="1"/>
</dbReference>
<keyword evidence="5" id="KW-1185">Reference proteome</keyword>